<comment type="similarity">
    <text evidence="7">Belongs to the binding-protein-dependent transport system permease family.</text>
</comment>
<evidence type="ECO:0000256" key="5">
    <source>
        <dbReference type="ARBA" id="ARBA00022989"/>
    </source>
</evidence>
<dbReference type="CDD" id="cd06261">
    <property type="entry name" value="TM_PBP2"/>
    <property type="match status" value="1"/>
</dbReference>
<evidence type="ECO:0000256" key="4">
    <source>
        <dbReference type="ARBA" id="ARBA00022692"/>
    </source>
</evidence>
<name>A0A953LHD5_SYMTR</name>
<sequence length="310" mass="34032">MARYVLQRIVTMFLVAFVVVTATFFLMRALPGGPFSSERNVPEAILRNLERKYNLNKPLHEQYLDYVKGVIVWDLGPSFKYKGLTVNDVINRGFPISARLGGIALTLSVTLGIPLGILAALKHNTPADRAISGLAILTAAAPGFVIAGLLQYYLAYTLKWFPAATWGGGQLRYIVLPVLTLASYNLAWIVKLTRSSMLEVINQDYVRTARAKGLSELVIVYRHMIKNAMVPVVASLAPMTAAILTGSFIVESIFGIPGIGREFVQSITNRDYTVTIGLTVFFCLLLAGLTLICDIILALVDPRVRLEKEG</sequence>
<reference evidence="9" key="1">
    <citation type="submission" date="2017-11" db="EMBL/GenBank/DDBJ databases">
        <title>Three new genomes from thermophilic consortium.</title>
        <authorList>
            <person name="Quaggio R."/>
            <person name="Amgarten D."/>
            <person name="Setubal J.C."/>
        </authorList>
    </citation>
    <scope>NUCLEOTIDE SEQUENCE</scope>
    <source>
        <strain evidence="9">ZCTH01-B2</strain>
    </source>
</reference>
<evidence type="ECO:0000256" key="2">
    <source>
        <dbReference type="ARBA" id="ARBA00022448"/>
    </source>
</evidence>
<organism evidence="9 10">
    <name type="scientific">Symbiobacterium thermophilum</name>
    <dbReference type="NCBI Taxonomy" id="2734"/>
    <lineage>
        <taxon>Bacteria</taxon>
        <taxon>Bacillati</taxon>
        <taxon>Bacillota</taxon>
        <taxon>Clostridia</taxon>
        <taxon>Eubacteriales</taxon>
        <taxon>Symbiobacteriaceae</taxon>
        <taxon>Symbiobacterium</taxon>
    </lineage>
</organism>
<dbReference type="GO" id="GO:0055085">
    <property type="term" value="P:transmembrane transport"/>
    <property type="evidence" value="ECO:0007669"/>
    <property type="project" value="InterPro"/>
</dbReference>
<feature type="transmembrane region" description="Helical" evidence="7">
    <location>
        <begin position="133"/>
        <end position="153"/>
    </location>
</feature>
<gene>
    <name evidence="9" type="ORF">CWE10_13210</name>
</gene>
<evidence type="ECO:0000256" key="7">
    <source>
        <dbReference type="RuleBase" id="RU363032"/>
    </source>
</evidence>
<dbReference type="Proteomes" id="UP000732377">
    <property type="component" value="Unassembled WGS sequence"/>
</dbReference>
<dbReference type="AlphaFoldDB" id="A0A953LHD5"/>
<keyword evidence="5 7" id="KW-1133">Transmembrane helix</keyword>
<feature type="transmembrane region" description="Helical" evidence="7">
    <location>
        <begin position="232"/>
        <end position="256"/>
    </location>
</feature>
<evidence type="ECO:0000313" key="10">
    <source>
        <dbReference type="Proteomes" id="UP000732377"/>
    </source>
</evidence>
<keyword evidence="3" id="KW-1003">Cell membrane</keyword>
<keyword evidence="4 7" id="KW-0812">Transmembrane</keyword>
<feature type="domain" description="ABC transmembrane type-1" evidence="8">
    <location>
        <begin position="94"/>
        <end position="297"/>
    </location>
</feature>
<keyword evidence="6 7" id="KW-0472">Membrane</keyword>
<dbReference type="InterPro" id="IPR000515">
    <property type="entry name" value="MetI-like"/>
</dbReference>
<feature type="transmembrane region" description="Helical" evidence="7">
    <location>
        <begin position="12"/>
        <end position="30"/>
    </location>
</feature>
<protein>
    <submittedName>
        <fullName evidence="9">Peptide ABC transporter permease</fullName>
    </submittedName>
</protein>
<evidence type="ECO:0000256" key="6">
    <source>
        <dbReference type="ARBA" id="ARBA00023136"/>
    </source>
</evidence>
<dbReference type="Pfam" id="PF19300">
    <property type="entry name" value="BPD_transp_1_N"/>
    <property type="match status" value="1"/>
</dbReference>
<dbReference type="PROSITE" id="PS50928">
    <property type="entry name" value="ABC_TM1"/>
    <property type="match status" value="1"/>
</dbReference>
<dbReference type="InterPro" id="IPR035906">
    <property type="entry name" value="MetI-like_sf"/>
</dbReference>
<feature type="transmembrane region" description="Helical" evidence="7">
    <location>
        <begin position="100"/>
        <end position="121"/>
    </location>
</feature>
<dbReference type="PANTHER" id="PTHR30465">
    <property type="entry name" value="INNER MEMBRANE ABC TRANSPORTER"/>
    <property type="match status" value="1"/>
</dbReference>
<comment type="caution">
    <text evidence="9">The sequence shown here is derived from an EMBL/GenBank/DDBJ whole genome shotgun (WGS) entry which is preliminary data.</text>
</comment>
<evidence type="ECO:0000256" key="3">
    <source>
        <dbReference type="ARBA" id="ARBA00022475"/>
    </source>
</evidence>
<accession>A0A953LHD5</accession>
<feature type="transmembrane region" description="Helical" evidence="7">
    <location>
        <begin position="173"/>
        <end position="190"/>
    </location>
</feature>
<evidence type="ECO:0000313" key="9">
    <source>
        <dbReference type="EMBL" id="MBY6277148.1"/>
    </source>
</evidence>
<dbReference type="EMBL" id="PIUK01000143">
    <property type="protein sequence ID" value="MBY6277148.1"/>
    <property type="molecule type" value="Genomic_DNA"/>
</dbReference>
<dbReference type="RefSeq" id="WP_273380281.1">
    <property type="nucleotide sequence ID" value="NZ_PIUK01000143.1"/>
</dbReference>
<dbReference type="PANTHER" id="PTHR30465:SF74">
    <property type="entry name" value="OLIGOPEPTIDE TRANSPORT SYSTEM PERMEASE PROTEIN OPPB"/>
    <property type="match status" value="1"/>
</dbReference>
<dbReference type="InterPro" id="IPR045621">
    <property type="entry name" value="BPD_transp_1_N"/>
</dbReference>
<comment type="subcellular location">
    <subcellularLocation>
        <location evidence="1 7">Cell membrane</location>
        <topology evidence="1 7">Multi-pass membrane protein</topology>
    </subcellularLocation>
</comment>
<dbReference type="Pfam" id="PF00528">
    <property type="entry name" value="BPD_transp_1"/>
    <property type="match status" value="1"/>
</dbReference>
<evidence type="ECO:0000259" key="8">
    <source>
        <dbReference type="PROSITE" id="PS50928"/>
    </source>
</evidence>
<evidence type="ECO:0000256" key="1">
    <source>
        <dbReference type="ARBA" id="ARBA00004651"/>
    </source>
</evidence>
<dbReference type="Gene3D" id="1.10.3720.10">
    <property type="entry name" value="MetI-like"/>
    <property type="match status" value="1"/>
</dbReference>
<dbReference type="SUPFAM" id="SSF161098">
    <property type="entry name" value="MetI-like"/>
    <property type="match status" value="1"/>
</dbReference>
<dbReference type="GO" id="GO:0005886">
    <property type="term" value="C:plasma membrane"/>
    <property type="evidence" value="ECO:0007669"/>
    <property type="project" value="UniProtKB-SubCell"/>
</dbReference>
<feature type="transmembrane region" description="Helical" evidence="7">
    <location>
        <begin position="276"/>
        <end position="300"/>
    </location>
</feature>
<keyword evidence="2 7" id="KW-0813">Transport</keyword>
<proteinExistence type="inferred from homology"/>